<reference evidence="2 3" key="1">
    <citation type="submission" date="2018-11" db="EMBL/GenBank/DDBJ databases">
        <authorList>
            <consortium name="Pathogen Informatics"/>
        </authorList>
    </citation>
    <scope>NUCLEOTIDE SEQUENCE [LARGE SCALE GENOMIC DNA]</scope>
    <source>
        <strain evidence="2 3">Zambia</strain>
    </source>
</reference>
<name>A0A3P7YNF7_9TREM</name>
<dbReference type="Proteomes" id="UP000277204">
    <property type="component" value="Unassembled WGS sequence"/>
</dbReference>
<keyword evidence="3" id="KW-1185">Reference proteome</keyword>
<keyword evidence="1" id="KW-0472">Membrane</keyword>
<protein>
    <submittedName>
        <fullName evidence="2">Uncharacterized protein</fullName>
    </submittedName>
</protein>
<gene>
    <name evidence="2" type="ORF">SMRZ_LOCUS10159</name>
</gene>
<organism evidence="2 3">
    <name type="scientific">Schistosoma margrebowiei</name>
    <dbReference type="NCBI Taxonomy" id="48269"/>
    <lineage>
        <taxon>Eukaryota</taxon>
        <taxon>Metazoa</taxon>
        <taxon>Spiralia</taxon>
        <taxon>Lophotrochozoa</taxon>
        <taxon>Platyhelminthes</taxon>
        <taxon>Trematoda</taxon>
        <taxon>Digenea</taxon>
        <taxon>Strigeidida</taxon>
        <taxon>Schistosomatoidea</taxon>
        <taxon>Schistosomatidae</taxon>
        <taxon>Schistosoma</taxon>
    </lineage>
</organism>
<keyword evidence="1" id="KW-1133">Transmembrane helix</keyword>
<dbReference type="EMBL" id="UZAI01005124">
    <property type="protein sequence ID" value="VDO89181.1"/>
    <property type="molecule type" value="Genomic_DNA"/>
</dbReference>
<evidence type="ECO:0000256" key="1">
    <source>
        <dbReference type="SAM" id="Phobius"/>
    </source>
</evidence>
<feature type="transmembrane region" description="Helical" evidence="1">
    <location>
        <begin position="14"/>
        <end position="38"/>
    </location>
</feature>
<evidence type="ECO:0000313" key="2">
    <source>
        <dbReference type="EMBL" id="VDO89181.1"/>
    </source>
</evidence>
<evidence type="ECO:0000313" key="3">
    <source>
        <dbReference type="Proteomes" id="UP000277204"/>
    </source>
</evidence>
<proteinExistence type="predicted"/>
<keyword evidence="1" id="KW-0812">Transmembrane</keyword>
<sequence length="58" mass="6682">MCLFFLLCNFTKPFFLVILVLSFVLIYPLLFCEGILLITPNSIRISHFSLFIPPSEIS</sequence>
<accession>A0A3P7YNF7</accession>
<dbReference type="AlphaFoldDB" id="A0A3P7YNF7"/>